<accession>A0A843VPN4</accession>
<evidence type="ECO:0000313" key="1">
    <source>
        <dbReference type="EMBL" id="MQL99031.1"/>
    </source>
</evidence>
<name>A0A843VPN4_COLES</name>
<evidence type="ECO:0000313" key="2">
    <source>
        <dbReference type="Proteomes" id="UP000652761"/>
    </source>
</evidence>
<dbReference type="Proteomes" id="UP000652761">
    <property type="component" value="Unassembled WGS sequence"/>
</dbReference>
<protein>
    <submittedName>
        <fullName evidence="1">Uncharacterized protein</fullName>
    </submittedName>
</protein>
<gene>
    <name evidence="1" type="ORF">Taro_031754</name>
</gene>
<organism evidence="1 2">
    <name type="scientific">Colocasia esculenta</name>
    <name type="common">Wild taro</name>
    <name type="synonym">Arum esculentum</name>
    <dbReference type="NCBI Taxonomy" id="4460"/>
    <lineage>
        <taxon>Eukaryota</taxon>
        <taxon>Viridiplantae</taxon>
        <taxon>Streptophyta</taxon>
        <taxon>Embryophyta</taxon>
        <taxon>Tracheophyta</taxon>
        <taxon>Spermatophyta</taxon>
        <taxon>Magnoliopsida</taxon>
        <taxon>Liliopsida</taxon>
        <taxon>Araceae</taxon>
        <taxon>Aroideae</taxon>
        <taxon>Colocasieae</taxon>
        <taxon>Colocasia</taxon>
    </lineage>
</organism>
<sequence length="153" mass="17441">MRRLPPADTIVPLCAGHLRCSSTHRRRSFHACDVFFSESIVIAPLAEDWRAHSDTAACIPLCPWSSPRQRNHRPQRVTVVCQPSSARLPIPYNALFRGNATLPPYGISLTNMLILLCSSGIRRIPAIPNRERMSWTLSLQRWVRKREFWLGNA</sequence>
<reference evidence="1" key="1">
    <citation type="submission" date="2017-07" db="EMBL/GenBank/DDBJ databases">
        <title>Taro Niue Genome Assembly and Annotation.</title>
        <authorList>
            <person name="Atibalentja N."/>
            <person name="Keating K."/>
            <person name="Fields C.J."/>
        </authorList>
    </citation>
    <scope>NUCLEOTIDE SEQUENCE</scope>
    <source>
        <strain evidence="1">Niue_2</strain>
        <tissue evidence="1">Leaf</tissue>
    </source>
</reference>
<comment type="caution">
    <text evidence="1">The sequence shown here is derived from an EMBL/GenBank/DDBJ whole genome shotgun (WGS) entry which is preliminary data.</text>
</comment>
<proteinExistence type="predicted"/>
<dbReference type="EMBL" id="NMUH01002285">
    <property type="protein sequence ID" value="MQL99031.1"/>
    <property type="molecule type" value="Genomic_DNA"/>
</dbReference>
<keyword evidence="2" id="KW-1185">Reference proteome</keyword>
<dbReference type="AlphaFoldDB" id="A0A843VPN4"/>